<dbReference type="Proteomes" id="UP000001876">
    <property type="component" value="Unassembled WGS sequence"/>
</dbReference>
<dbReference type="EMBL" id="GG663735">
    <property type="protein sequence ID" value="EEH60151.1"/>
    <property type="molecule type" value="Genomic_DNA"/>
</dbReference>
<feature type="region of interest" description="Disordered" evidence="2">
    <location>
        <begin position="343"/>
        <end position="380"/>
    </location>
</feature>
<protein>
    <submittedName>
        <fullName evidence="3">Predicted protein</fullName>
    </submittedName>
</protein>
<feature type="compositionally biased region" description="Low complexity" evidence="2">
    <location>
        <begin position="81"/>
        <end position="98"/>
    </location>
</feature>
<feature type="region of interest" description="Disordered" evidence="2">
    <location>
        <begin position="731"/>
        <end position="793"/>
    </location>
</feature>
<proteinExistence type="predicted"/>
<accession>C1MH66</accession>
<feature type="region of interest" description="Disordered" evidence="2">
    <location>
        <begin position="811"/>
        <end position="850"/>
    </location>
</feature>
<feature type="compositionally biased region" description="Basic residues" evidence="2">
    <location>
        <begin position="101"/>
        <end position="110"/>
    </location>
</feature>
<feature type="compositionally biased region" description="Low complexity" evidence="2">
    <location>
        <begin position="811"/>
        <end position="824"/>
    </location>
</feature>
<feature type="compositionally biased region" description="Low complexity" evidence="2">
    <location>
        <begin position="126"/>
        <end position="153"/>
    </location>
</feature>
<evidence type="ECO:0000313" key="4">
    <source>
        <dbReference type="Proteomes" id="UP000001876"/>
    </source>
</evidence>
<keyword evidence="1" id="KW-0175">Coiled coil</keyword>
<reference evidence="3 4" key="1">
    <citation type="journal article" date="2009" name="Science">
        <title>Green evolution and dynamic adaptations revealed by genomes of the marine picoeukaryotes Micromonas.</title>
        <authorList>
            <person name="Worden A.Z."/>
            <person name="Lee J.H."/>
            <person name="Mock T."/>
            <person name="Rouze P."/>
            <person name="Simmons M.P."/>
            <person name="Aerts A.L."/>
            <person name="Allen A.E."/>
            <person name="Cuvelier M.L."/>
            <person name="Derelle E."/>
            <person name="Everett M.V."/>
            <person name="Foulon E."/>
            <person name="Grimwood J."/>
            <person name="Gundlach H."/>
            <person name="Henrissat B."/>
            <person name="Napoli C."/>
            <person name="McDonald S.M."/>
            <person name="Parker M.S."/>
            <person name="Rombauts S."/>
            <person name="Salamov A."/>
            <person name="Von Dassow P."/>
            <person name="Badger J.H."/>
            <person name="Coutinho P.M."/>
            <person name="Demir E."/>
            <person name="Dubchak I."/>
            <person name="Gentemann C."/>
            <person name="Eikrem W."/>
            <person name="Gready J.E."/>
            <person name="John U."/>
            <person name="Lanier W."/>
            <person name="Lindquist E.A."/>
            <person name="Lucas S."/>
            <person name="Mayer K.F."/>
            <person name="Moreau H."/>
            <person name="Not F."/>
            <person name="Otillar R."/>
            <person name="Panaud O."/>
            <person name="Pangilinan J."/>
            <person name="Paulsen I."/>
            <person name="Piegu B."/>
            <person name="Poliakov A."/>
            <person name="Robbens S."/>
            <person name="Schmutz J."/>
            <person name="Toulza E."/>
            <person name="Wyss T."/>
            <person name="Zelensky A."/>
            <person name="Zhou K."/>
            <person name="Armbrust E.V."/>
            <person name="Bhattacharya D."/>
            <person name="Goodenough U.W."/>
            <person name="Van de Peer Y."/>
            <person name="Grigoriev I.V."/>
        </authorList>
    </citation>
    <scope>NUCLEOTIDE SEQUENCE [LARGE SCALE GENOMIC DNA]</scope>
    <source>
        <strain evidence="3 4">CCMP1545</strain>
    </source>
</reference>
<evidence type="ECO:0000313" key="3">
    <source>
        <dbReference type="EMBL" id="EEH60151.1"/>
    </source>
</evidence>
<dbReference type="eggNOG" id="ENOG502SHQN">
    <property type="taxonomic scope" value="Eukaryota"/>
</dbReference>
<evidence type="ECO:0000256" key="1">
    <source>
        <dbReference type="SAM" id="Coils"/>
    </source>
</evidence>
<dbReference type="KEGG" id="mpp:MICPUCDRAFT_46186"/>
<feature type="compositionally biased region" description="Low complexity" evidence="2">
    <location>
        <begin position="755"/>
        <end position="768"/>
    </location>
</feature>
<feature type="compositionally biased region" description="Basic and acidic residues" evidence="2">
    <location>
        <begin position="769"/>
        <end position="783"/>
    </location>
</feature>
<dbReference type="OrthoDB" id="498851at2759"/>
<feature type="compositionally biased region" description="Low complexity" evidence="2">
    <location>
        <begin position="9"/>
        <end position="21"/>
    </location>
</feature>
<dbReference type="OMA" id="GNCANDF"/>
<feature type="compositionally biased region" description="Basic and acidic residues" evidence="2">
    <location>
        <begin position="347"/>
        <end position="369"/>
    </location>
</feature>
<sequence length="850" mass="85510">MSALTEAVPAVAPRAKRSSAVAPPPAPLAGKRERRPPAMKDFDTSGVEQHERKPSRRSAPAEPPSSDGSAETTADPARHPALAAGAENAAASAGADTAGRSKAKSTKKSNAKTPTTDGDIGNDSNASKSAPKPGAKAAASAKKPAKATAAATDDAPRSSRPTNNQLLYRARFNWEHYTHALTPGTREKLPDKTFACASVTSAFLQVLKAIHTAEVNRKQGARNILKALSVNTRRTKVVALSTGTHRVPDELRRHQLADDDGNEYSTNLDRNRYGNDDQYLFTVIKFNLDALGLCPLICQVEIIDAKAPKSEECLVVKVPDEGCACHGGANAASAMRVVVGGSGGSRKSLDGSGKLERVSIGHTPGKESKGTPWRVPSTPMSPLKRVASAGDAGGMGVLLDALTQVGGMPPPSPLHLRSPTHNARRASFLSGGAMAAASPSMRPAAAAMSALVNSAPPSAERGAGAGVDVDAAAAAAAHMAQYFSAFGGALGTPAQSQLFAMHQHMQMNDAQQALFQSPAPMNPHAAAAAAAAAMAGGFAPVAAPGAVPPRGGDFDGSAAMENALEIVSAEAATAKANEARASAKLALLEAKVTKLEADAAAAAAVAAGAASVEEIARAAEASGKAMTVAVEARLVSIVEEVAAFGARAIAAETAATAGSAGVDAVAALYVAEAKAHAVSLGKLARLEAQAAARGDAVDGVGVGVETESPTNVGAGVDAGVGAVADAAAVEEKGEEMNAAPSNADTDAEKPASPSAVVAIATEAAAAATSDREKRAREEDDRAFAFEPPPAKRPAKVAGFAVNSAAAAAAAAAGGYAPPTTPALTNQNGARDELLSPPASDPAQALTYAAA</sequence>
<organism evidence="4">
    <name type="scientific">Micromonas pusilla (strain CCMP1545)</name>
    <name type="common">Picoplanktonic green alga</name>
    <dbReference type="NCBI Taxonomy" id="564608"/>
    <lineage>
        <taxon>Eukaryota</taxon>
        <taxon>Viridiplantae</taxon>
        <taxon>Chlorophyta</taxon>
        <taxon>Mamiellophyceae</taxon>
        <taxon>Mamiellales</taxon>
        <taxon>Mamiellaceae</taxon>
        <taxon>Micromonas</taxon>
    </lineage>
</organism>
<feature type="compositionally biased region" description="Basic and acidic residues" evidence="2">
    <location>
        <begin position="35"/>
        <end position="52"/>
    </location>
</feature>
<keyword evidence="4" id="KW-1185">Reference proteome</keyword>
<feature type="region of interest" description="Disordered" evidence="2">
    <location>
        <begin position="1"/>
        <end position="164"/>
    </location>
</feature>
<dbReference type="AlphaFoldDB" id="C1MH66"/>
<feature type="compositionally biased region" description="Low complexity" evidence="2">
    <location>
        <begin position="57"/>
        <end position="66"/>
    </location>
</feature>
<feature type="coiled-coil region" evidence="1">
    <location>
        <begin position="571"/>
        <end position="605"/>
    </location>
</feature>
<evidence type="ECO:0000256" key="2">
    <source>
        <dbReference type="SAM" id="MobiDB-lite"/>
    </source>
</evidence>
<dbReference type="GeneID" id="9680451"/>
<gene>
    <name evidence="3" type="ORF">MICPUCDRAFT_46186</name>
</gene>
<name>C1MH66_MICPC</name>
<dbReference type="RefSeq" id="XP_003054899.1">
    <property type="nucleotide sequence ID" value="XM_003054853.1"/>
</dbReference>